<reference evidence="3" key="2">
    <citation type="submission" date="2025-08" db="UniProtKB">
        <authorList>
            <consortium name="RefSeq"/>
        </authorList>
    </citation>
    <scope>IDENTIFICATION</scope>
    <source>
        <tissue evidence="3">Leaf</tissue>
    </source>
</reference>
<protein>
    <submittedName>
        <fullName evidence="3">Uncharacterized protein LOC109727218</fullName>
    </submittedName>
</protein>
<proteinExistence type="predicted"/>
<organism evidence="2 3">
    <name type="scientific">Ananas comosus</name>
    <name type="common">Pineapple</name>
    <name type="synonym">Ananas ananas</name>
    <dbReference type="NCBI Taxonomy" id="4615"/>
    <lineage>
        <taxon>Eukaryota</taxon>
        <taxon>Viridiplantae</taxon>
        <taxon>Streptophyta</taxon>
        <taxon>Embryophyta</taxon>
        <taxon>Tracheophyta</taxon>
        <taxon>Spermatophyta</taxon>
        <taxon>Magnoliopsida</taxon>
        <taxon>Liliopsida</taxon>
        <taxon>Poales</taxon>
        <taxon>Bromeliaceae</taxon>
        <taxon>Bromelioideae</taxon>
        <taxon>Ananas</taxon>
    </lineage>
</organism>
<gene>
    <name evidence="3" type="primary">LOC109727218</name>
</gene>
<evidence type="ECO:0000313" key="2">
    <source>
        <dbReference type="Proteomes" id="UP000515123"/>
    </source>
</evidence>
<feature type="region of interest" description="Disordered" evidence="1">
    <location>
        <begin position="60"/>
        <end position="123"/>
    </location>
</feature>
<dbReference type="OrthoDB" id="606645at2759"/>
<dbReference type="AlphaFoldDB" id="A0A6P5GVX8"/>
<dbReference type="RefSeq" id="XP_020112811.1">
    <property type="nucleotide sequence ID" value="XM_020257222.1"/>
</dbReference>
<dbReference type="Pfam" id="PF22272">
    <property type="entry name" value="LEA_3b"/>
    <property type="match status" value="1"/>
</dbReference>
<dbReference type="Proteomes" id="UP000515123">
    <property type="component" value="Linkage group 22"/>
</dbReference>
<dbReference type="PANTHER" id="PTHR35122:SF2">
    <property type="entry name" value="OS04G0598000 PROTEIN"/>
    <property type="match status" value="1"/>
</dbReference>
<evidence type="ECO:0000256" key="1">
    <source>
        <dbReference type="SAM" id="MobiDB-lite"/>
    </source>
</evidence>
<accession>A0A6P5GVX8</accession>
<keyword evidence="2" id="KW-1185">Reference proteome</keyword>
<reference evidence="2" key="1">
    <citation type="journal article" date="2015" name="Nat. Genet.">
        <title>The pineapple genome and the evolution of CAM photosynthesis.</title>
        <authorList>
            <person name="Ming R."/>
            <person name="VanBuren R."/>
            <person name="Wai C.M."/>
            <person name="Tang H."/>
            <person name="Schatz M.C."/>
            <person name="Bowers J.E."/>
            <person name="Lyons E."/>
            <person name="Wang M.L."/>
            <person name="Chen J."/>
            <person name="Biggers E."/>
            <person name="Zhang J."/>
            <person name="Huang L."/>
            <person name="Zhang L."/>
            <person name="Miao W."/>
            <person name="Zhang J."/>
            <person name="Ye Z."/>
            <person name="Miao C."/>
            <person name="Lin Z."/>
            <person name="Wang H."/>
            <person name="Zhou H."/>
            <person name="Yim W.C."/>
            <person name="Priest H.D."/>
            <person name="Zheng C."/>
            <person name="Woodhouse M."/>
            <person name="Edger P.P."/>
            <person name="Guyot R."/>
            <person name="Guo H.B."/>
            <person name="Guo H."/>
            <person name="Zheng G."/>
            <person name="Singh R."/>
            <person name="Sharma A."/>
            <person name="Min X."/>
            <person name="Zheng Y."/>
            <person name="Lee H."/>
            <person name="Gurtowski J."/>
            <person name="Sedlazeck F.J."/>
            <person name="Harkess A."/>
            <person name="McKain M.R."/>
            <person name="Liao Z."/>
            <person name="Fang J."/>
            <person name="Liu J."/>
            <person name="Zhang X."/>
            <person name="Zhang Q."/>
            <person name="Hu W."/>
            <person name="Qin Y."/>
            <person name="Wang K."/>
            <person name="Chen L.Y."/>
            <person name="Shirley N."/>
            <person name="Lin Y.R."/>
            <person name="Liu L.Y."/>
            <person name="Hernandez A.G."/>
            <person name="Wright C.L."/>
            <person name="Bulone V."/>
            <person name="Tuskan G.A."/>
            <person name="Heath K."/>
            <person name="Zee F."/>
            <person name="Moore P.H."/>
            <person name="Sunkar R."/>
            <person name="Leebens-Mack J.H."/>
            <person name="Mockler T."/>
            <person name="Bennetzen J.L."/>
            <person name="Freeling M."/>
            <person name="Sankoff D."/>
            <person name="Paterson A.H."/>
            <person name="Zhu X."/>
            <person name="Yang X."/>
            <person name="Smith J.A."/>
            <person name="Cushman J.C."/>
            <person name="Paull R.E."/>
            <person name="Yu Q."/>
        </authorList>
    </citation>
    <scope>NUCLEOTIDE SEQUENCE [LARGE SCALE GENOMIC DNA]</scope>
    <source>
        <strain evidence="2">cv. F153</strain>
    </source>
</reference>
<dbReference type="InterPro" id="IPR039291">
    <property type="entry name" value="At5g17165-like"/>
</dbReference>
<sequence>MAATWKVRAIARSFEKLFSNQIPRDPAPISLFPSAATRRGVHASAYDKNADEHVQASVVPDDVIENGKPDKYWGPHPETGVFGPAEPNSGSTGKPASGNDPASVLEQKVWFRPHEDIDKPPHN</sequence>
<dbReference type="PANTHER" id="PTHR35122">
    <property type="entry name" value="OSJNBA0093F12.14 PROTEIN"/>
    <property type="match status" value="1"/>
</dbReference>
<dbReference type="GeneID" id="109727218"/>
<feature type="compositionally biased region" description="Basic and acidic residues" evidence="1">
    <location>
        <begin position="112"/>
        <end position="123"/>
    </location>
</feature>
<evidence type="ECO:0000313" key="3">
    <source>
        <dbReference type="RefSeq" id="XP_020112811.1"/>
    </source>
</evidence>
<name>A0A6P5GVX8_ANACO</name>